<keyword evidence="1" id="KW-1133">Transmembrane helix</keyword>
<organism evidence="2 3">
    <name type="scientific">Candidatus Muproteobacteria bacterium RIFCSPHIGHO2_01_FULL_65_16</name>
    <dbReference type="NCBI Taxonomy" id="1817764"/>
    <lineage>
        <taxon>Bacteria</taxon>
        <taxon>Pseudomonadati</taxon>
        <taxon>Pseudomonadota</taxon>
        <taxon>Candidatus Muproteobacteria</taxon>
    </lineage>
</organism>
<evidence type="ECO:0000256" key="1">
    <source>
        <dbReference type="SAM" id="Phobius"/>
    </source>
</evidence>
<dbReference type="Pfam" id="PF09997">
    <property type="entry name" value="DUF2238"/>
    <property type="match status" value="1"/>
</dbReference>
<dbReference type="Proteomes" id="UP000179360">
    <property type="component" value="Unassembled WGS sequence"/>
</dbReference>
<dbReference type="AlphaFoldDB" id="A0A1F6TR53"/>
<keyword evidence="1" id="KW-0472">Membrane</keyword>
<feature type="transmembrane region" description="Helical" evidence="1">
    <location>
        <begin position="102"/>
        <end position="123"/>
    </location>
</feature>
<feature type="transmembrane region" description="Helical" evidence="1">
    <location>
        <begin position="135"/>
        <end position="154"/>
    </location>
</feature>
<proteinExistence type="predicted"/>
<sequence length="237" mass="27518">MKKLRNWLFQEDWADRIQLWISLFLQLALVGALVGALWEGKWLVSFTAVTALALTFLPGLVERQFRLQLPIEFTLVNCLFLYAALGLGDAQRFYDKFWWWDIMLHSISALVIGLIGFLVVYVFYRTKRIHMAPFYVAMVSFGFAVTLGVMWEIFEFGMDWSFGLNLQQSGLVDTMTDLMVDTLGALAAAWIGYAYVKDGDSMIADRIVRRFVEKNPRIFRRRRRRKMLSFGAKEPLK</sequence>
<dbReference type="STRING" id="1817764.A2637_04160"/>
<feature type="transmembrane region" description="Helical" evidence="1">
    <location>
        <begin position="73"/>
        <end position="90"/>
    </location>
</feature>
<feature type="transmembrane region" description="Helical" evidence="1">
    <location>
        <begin position="20"/>
        <end position="38"/>
    </location>
</feature>
<protein>
    <recommendedName>
        <fullName evidence="4">Membrane-spanning protein</fullName>
    </recommendedName>
</protein>
<name>A0A1F6TR53_9PROT</name>
<evidence type="ECO:0000313" key="3">
    <source>
        <dbReference type="Proteomes" id="UP000179360"/>
    </source>
</evidence>
<accession>A0A1F6TR53</accession>
<dbReference type="InterPro" id="IPR014509">
    <property type="entry name" value="YjdF-like"/>
</dbReference>
<evidence type="ECO:0000313" key="2">
    <source>
        <dbReference type="EMBL" id="OGI47545.1"/>
    </source>
</evidence>
<feature type="transmembrane region" description="Helical" evidence="1">
    <location>
        <begin position="44"/>
        <end position="61"/>
    </location>
</feature>
<feature type="transmembrane region" description="Helical" evidence="1">
    <location>
        <begin position="174"/>
        <end position="196"/>
    </location>
</feature>
<gene>
    <name evidence="2" type="ORF">A2637_04160</name>
</gene>
<dbReference type="EMBL" id="MFSY01000016">
    <property type="protein sequence ID" value="OGI47545.1"/>
    <property type="molecule type" value="Genomic_DNA"/>
</dbReference>
<evidence type="ECO:0008006" key="4">
    <source>
        <dbReference type="Google" id="ProtNLM"/>
    </source>
</evidence>
<comment type="caution">
    <text evidence="2">The sequence shown here is derived from an EMBL/GenBank/DDBJ whole genome shotgun (WGS) entry which is preliminary data.</text>
</comment>
<keyword evidence="1" id="KW-0812">Transmembrane</keyword>
<reference evidence="2 3" key="1">
    <citation type="journal article" date="2016" name="Nat. Commun.">
        <title>Thousands of microbial genomes shed light on interconnected biogeochemical processes in an aquifer system.</title>
        <authorList>
            <person name="Anantharaman K."/>
            <person name="Brown C.T."/>
            <person name="Hug L.A."/>
            <person name="Sharon I."/>
            <person name="Castelle C.J."/>
            <person name="Probst A.J."/>
            <person name="Thomas B.C."/>
            <person name="Singh A."/>
            <person name="Wilkins M.J."/>
            <person name="Karaoz U."/>
            <person name="Brodie E.L."/>
            <person name="Williams K.H."/>
            <person name="Hubbard S.S."/>
            <person name="Banfield J.F."/>
        </authorList>
    </citation>
    <scope>NUCLEOTIDE SEQUENCE [LARGE SCALE GENOMIC DNA]</scope>
</reference>